<dbReference type="InterPro" id="IPR011664">
    <property type="entry name" value="Abi_system_AbiD/AbiF-like"/>
</dbReference>
<protein>
    <submittedName>
        <fullName evidence="1">DNA-binding protein</fullName>
    </submittedName>
</protein>
<gene>
    <name evidence="1" type="ORF">DEO68_13910</name>
</gene>
<reference evidence="1" key="1">
    <citation type="journal article" date="2018" name="Nat. Biotechnol.">
        <title>A standardized bacterial taxonomy based on genome phylogeny substantially revises the tree of life.</title>
        <authorList>
            <person name="Parks D.H."/>
            <person name="Chuvochina M."/>
            <person name="Waite D.W."/>
            <person name="Rinke C."/>
            <person name="Skarshewski A."/>
            <person name="Chaumeil P.A."/>
            <person name="Hugenholtz P."/>
        </authorList>
    </citation>
    <scope>NUCLEOTIDE SEQUENCE [LARGE SCALE GENOMIC DNA]</scope>
    <source>
        <strain evidence="1">UBA11284</strain>
    </source>
</reference>
<evidence type="ECO:0000313" key="1">
    <source>
        <dbReference type="EMBL" id="HCA03234.1"/>
    </source>
</evidence>
<sequence length="307" mass="35460">MKFSKPASTYEEQLSILRKRGLGVNNPASALHYLSHLNYYRLTAYWLPFQEQSSPRQFHKGTDFEDVVNLYVFDREFRLLLLDAIERIEVSFRTAWAYYMAHRYGSHAYLDPGLAKRSSWHVKNLASLKKEISRSDEVFIEHYQQTCCEPETPPVWAVCEVMSLGLLSRWVNQLPPGDVSQIASIYGLDQSVMRSTLQHITYVRNLCAHHSRVWNRRLTVTMKVPNRKPAEVAAVVNPASPRNIYNTLTMLAYLLDKISPGHTWRQRLGKLLASHDVDTQQMGFLPNWQAQPFWVGALQEMQPGSHL</sequence>
<dbReference type="InterPro" id="IPR017034">
    <property type="entry name" value="Abi_system_AbiD/AbiF"/>
</dbReference>
<dbReference type="EMBL" id="DOTR01000081">
    <property type="protein sequence ID" value="HCA03234.1"/>
    <property type="molecule type" value="Genomic_DNA"/>
</dbReference>
<name>A0A3D0KIB6_9GAMM</name>
<accession>A0A3D0KIB6</accession>
<dbReference type="Pfam" id="PF07751">
    <property type="entry name" value="Abi_2"/>
    <property type="match status" value="1"/>
</dbReference>
<organism evidence="1">
    <name type="scientific">Halomonas campaniensis</name>
    <dbReference type="NCBI Taxonomy" id="213554"/>
    <lineage>
        <taxon>Bacteria</taxon>
        <taxon>Pseudomonadati</taxon>
        <taxon>Pseudomonadota</taxon>
        <taxon>Gammaproteobacteria</taxon>
        <taxon>Oceanospirillales</taxon>
        <taxon>Halomonadaceae</taxon>
        <taxon>Halomonas</taxon>
    </lineage>
</organism>
<proteinExistence type="predicted"/>
<dbReference type="PIRSF" id="PIRSF034934">
    <property type="entry name" value="AbiF_AbiD"/>
    <property type="match status" value="1"/>
</dbReference>
<dbReference type="AlphaFoldDB" id="A0A3D0KIB6"/>
<dbReference type="GO" id="GO:0003677">
    <property type="term" value="F:DNA binding"/>
    <property type="evidence" value="ECO:0007669"/>
    <property type="project" value="UniProtKB-KW"/>
</dbReference>
<keyword evidence="1" id="KW-0238">DNA-binding</keyword>
<comment type="caution">
    <text evidence="1">The sequence shown here is derived from an EMBL/GenBank/DDBJ whole genome shotgun (WGS) entry which is preliminary data.</text>
</comment>